<proteinExistence type="predicted"/>
<evidence type="ECO:0000313" key="1">
    <source>
        <dbReference type="EMBL" id="NNV57241.1"/>
    </source>
</evidence>
<gene>
    <name evidence="1" type="ORF">GD597_17350</name>
</gene>
<dbReference type="AlphaFoldDB" id="A0A8J8FJY1"/>
<keyword evidence="2" id="KW-1185">Reference proteome</keyword>
<comment type="caution">
    <text evidence="1">The sequence shown here is derived from an EMBL/GenBank/DDBJ whole genome shotgun (WGS) entry which is preliminary data.</text>
</comment>
<dbReference type="SUPFAM" id="SSF54909">
    <property type="entry name" value="Dimeric alpha+beta barrel"/>
    <property type="match status" value="1"/>
</dbReference>
<dbReference type="RefSeq" id="WP_171609190.1">
    <property type="nucleotide sequence ID" value="NZ_WHPF01000013.1"/>
</dbReference>
<accession>A0A8J8FJY1</accession>
<evidence type="ECO:0008006" key="3">
    <source>
        <dbReference type="Google" id="ProtNLM"/>
    </source>
</evidence>
<reference evidence="1" key="1">
    <citation type="submission" date="2019-10" db="EMBL/GenBank/DDBJ databases">
        <title>Draft genome sequence of Panacibacter sp. KCS-6.</title>
        <authorList>
            <person name="Yim K.J."/>
        </authorList>
    </citation>
    <scope>NUCLEOTIDE SEQUENCE</scope>
    <source>
        <strain evidence="1">KCS-6</strain>
    </source>
</reference>
<dbReference type="Proteomes" id="UP000598971">
    <property type="component" value="Unassembled WGS sequence"/>
</dbReference>
<organism evidence="1 2">
    <name type="scientific">Limnovirga soli</name>
    <dbReference type="NCBI Taxonomy" id="2656915"/>
    <lineage>
        <taxon>Bacteria</taxon>
        <taxon>Pseudomonadati</taxon>
        <taxon>Bacteroidota</taxon>
        <taxon>Chitinophagia</taxon>
        <taxon>Chitinophagales</taxon>
        <taxon>Chitinophagaceae</taxon>
        <taxon>Limnovirga</taxon>
    </lineage>
</organism>
<evidence type="ECO:0000313" key="2">
    <source>
        <dbReference type="Proteomes" id="UP000598971"/>
    </source>
</evidence>
<dbReference type="Gene3D" id="3.30.70.1060">
    <property type="entry name" value="Dimeric alpha+beta barrel"/>
    <property type="match status" value="1"/>
</dbReference>
<name>A0A8J8FJY1_9BACT</name>
<dbReference type="InterPro" id="IPR011008">
    <property type="entry name" value="Dimeric_a/b-barrel"/>
</dbReference>
<sequence length="117" mass="12956">MKEYLLLFRNASAENSYLATSQDMAEDMPKWQSLIGNIAMQGKLVHTAPIEYAATIITNKGVEAGPHKETNSVLVSGFLICKTNSLEEVQAWSKTCPILKYPNSSVEIRPLIPFPTN</sequence>
<protein>
    <recommendedName>
        <fullName evidence="3">YCII-related domain-containing protein</fullName>
    </recommendedName>
</protein>
<dbReference type="EMBL" id="WHPF01000013">
    <property type="protein sequence ID" value="NNV57241.1"/>
    <property type="molecule type" value="Genomic_DNA"/>
</dbReference>